<sequence>MSEAAISFLSRAPSYKPTPHSLPCQLQSGLHALSRLHHFPSTPCQARPSLIFCSPHQVLQVLILLPSQAFIVFPHSVSGSLRSAPSIPSQVCFISPPRHARLDRSPSLFSSSGSADSTSSMPIRLYHSLSKLSQLHPFFVLSPSFLLKLGSA</sequence>
<proteinExistence type="predicted"/>
<reference evidence="1 2" key="1">
    <citation type="submission" date="2021-06" db="EMBL/GenBank/DDBJ databases">
        <authorList>
            <person name="Palmer J.M."/>
        </authorList>
    </citation>
    <scope>NUCLEOTIDE SEQUENCE [LARGE SCALE GENOMIC DNA]</scope>
    <source>
        <strain evidence="1 2">AS_MEX2019</strain>
        <tissue evidence="1">Muscle</tissue>
    </source>
</reference>
<dbReference type="Proteomes" id="UP001469553">
    <property type="component" value="Unassembled WGS sequence"/>
</dbReference>
<name>A0ABV0YHS0_9TELE</name>
<protein>
    <submittedName>
        <fullName evidence="1">Uncharacterized protein</fullName>
    </submittedName>
</protein>
<evidence type="ECO:0000313" key="2">
    <source>
        <dbReference type="Proteomes" id="UP001469553"/>
    </source>
</evidence>
<organism evidence="1 2">
    <name type="scientific">Ameca splendens</name>
    <dbReference type="NCBI Taxonomy" id="208324"/>
    <lineage>
        <taxon>Eukaryota</taxon>
        <taxon>Metazoa</taxon>
        <taxon>Chordata</taxon>
        <taxon>Craniata</taxon>
        <taxon>Vertebrata</taxon>
        <taxon>Euteleostomi</taxon>
        <taxon>Actinopterygii</taxon>
        <taxon>Neopterygii</taxon>
        <taxon>Teleostei</taxon>
        <taxon>Neoteleostei</taxon>
        <taxon>Acanthomorphata</taxon>
        <taxon>Ovalentaria</taxon>
        <taxon>Atherinomorphae</taxon>
        <taxon>Cyprinodontiformes</taxon>
        <taxon>Goodeidae</taxon>
        <taxon>Ameca</taxon>
    </lineage>
</organism>
<dbReference type="EMBL" id="JAHRIP010032355">
    <property type="protein sequence ID" value="MEQ2293333.1"/>
    <property type="molecule type" value="Genomic_DNA"/>
</dbReference>
<accession>A0ABV0YHS0</accession>
<keyword evidence="2" id="KW-1185">Reference proteome</keyword>
<evidence type="ECO:0000313" key="1">
    <source>
        <dbReference type="EMBL" id="MEQ2293333.1"/>
    </source>
</evidence>
<gene>
    <name evidence="1" type="ORF">AMECASPLE_032225</name>
</gene>
<comment type="caution">
    <text evidence="1">The sequence shown here is derived from an EMBL/GenBank/DDBJ whole genome shotgun (WGS) entry which is preliminary data.</text>
</comment>